<dbReference type="PROSITE" id="PS50126">
    <property type="entry name" value="S1"/>
    <property type="match status" value="2"/>
</dbReference>
<proteinExistence type="inferred from homology"/>
<accession>A0A699ZF56</accession>
<gene>
    <name evidence="5" type="ORF">HaLaN_14452</name>
</gene>
<evidence type="ECO:0000313" key="6">
    <source>
        <dbReference type="Proteomes" id="UP000485058"/>
    </source>
</evidence>
<dbReference type="InterPro" id="IPR003029">
    <property type="entry name" value="S1_domain"/>
</dbReference>
<name>A0A699ZF56_HAELA</name>
<dbReference type="Pfam" id="PF00575">
    <property type="entry name" value="S1"/>
    <property type="match status" value="2"/>
</dbReference>
<evidence type="ECO:0000256" key="1">
    <source>
        <dbReference type="ARBA" id="ARBA00006767"/>
    </source>
</evidence>
<keyword evidence="6" id="KW-1185">Reference proteome</keyword>
<dbReference type="GO" id="GO:0006412">
    <property type="term" value="P:translation"/>
    <property type="evidence" value="ECO:0007669"/>
    <property type="project" value="TreeGrafter"/>
</dbReference>
<keyword evidence="3" id="KW-0687">Ribonucleoprotein</keyword>
<dbReference type="PANTHER" id="PTHR10724">
    <property type="entry name" value="30S RIBOSOMAL PROTEIN S1"/>
    <property type="match status" value="1"/>
</dbReference>
<dbReference type="Gene3D" id="2.40.50.140">
    <property type="entry name" value="Nucleic acid-binding proteins"/>
    <property type="match status" value="2"/>
</dbReference>
<dbReference type="AlphaFoldDB" id="A0A699ZF56"/>
<sequence>MMFTEEAQQEEELDEMVDYDEFGDDEYAELFEEVDQMVDAEQQMLKVGDKVKGVVYAVDDDGAYVEIGDKASGFVPLEECSFAKLKTPLEVLRVGMEREFVVIESEDAFGQTVMSLATDEVTVFWHRMRQLMEEDVTVYVKVESANKGGLLVKYGPYDGFIPVSQVGPQITPETMESLVGYDLPAKFLEIDEIGDVVEGVVQSIKPYGAFVDLGGISGLLHISQITQGRILSVDRILKEGDKLKVMVLSHDRDRGRVTLSTKKLEPTPGDMLRDPQLVFDKAEEMAEAFKSRVSAAATQAGIEEAPGDLAAPEAYTY</sequence>
<dbReference type="GO" id="GO:0003735">
    <property type="term" value="F:structural constituent of ribosome"/>
    <property type="evidence" value="ECO:0007669"/>
    <property type="project" value="TreeGrafter"/>
</dbReference>
<dbReference type="GO" id="GO:0005840">
    <property type="term" value="C:ribosome"/>
    <property type="evidence" value="ECO:0007669"/>
    <property type="project" value="UniProtKB-KW"/>
</dbReference>
<dbReference type="SMART" id="SM00316">
    <property type="entry name" value="S1"/>
    <property type="match status" value="2"/>
</dbReference>
<evidence type="ECO:0000313" key="5">
    <source>
        <dbReference type="EMBL" id="GFH17756.1"/>
    </source>
</evidence>
<evidence type="ECO:0000256" key="3">
    <source>
        <dbReference type="ARBA" id="ARBA00023274"/>
    </source>
</evidence>
<dbReference type="GO" id="GO:0003729">
    <property type="term" value="F:mRNA binding"/>
    <property type="evidence" value="ECO:0007669"/>
    <property type="project" value="TreeGrafter"/>
</dbReference>
<dbReference type="InterPro" id="IPR012340">
    <property type="entry name" value="NA-bd_OB-fold"/>
</dbReference>
<dbReference type="SUPFAM" id="SSF50249">
    <property type="entry name" value="Nucleic acid-binding proteins"/>
    <property type="match status" value="3"/>
</dbReference>
<feature type="domain" description="S1 motif" evidence="4">
    <location>
        <begin position="48"/>
        <end position="117"/>
    </location>
</feature>
<organism evidence="5 6">
    <name type="scientific">Haematococcus lacustris</name>
    <name type="common">Green alga</name>
    <name type="synonym">Haematococcus pluvialis</name>
    <dbReference type="NCBI Taxonomy" id="44745"/>
    <lineage>
        <taxon>Eukaryota</taxon>
        <taxon>Viridiplantae</taxon>
        <taxon>Chlorophyta</taxon>
        <taxon>core chlorophytes</taxon>
        <taxon>Chlorophyceae</taxon>
        <taxon>CS clade</taxon>
        <taxon>Chlamydomonadales</taxon>
        <taxon>Haematococcaceae</taxon>
        <taxon>Haematococcus</taxon>
    </lineage>
</organism>
<evidence type="ECO:0000259" key="4">
    <source>
        <dbReference type="PROSITE" id="PS50126"/>
    </source>
</evidence>
<dbReference type="EMBL" id="BLLF01001197">
    <property type="protein sequence ID" value="GFH17756.1"/>
    <property type="molecule type" value="Genomic_DNA"/>
</dbReference>
<keyword evidence="2 5" id="KW-0689">Ribosomal protein</keyword>
<dbReference type="InterPro" id="IPR050437">
    <property type="entry name" value="Ribos_protein_bS1-like"/>
</dbReference>
<protein>
    <submittedName>
        <fullName evidence="5">Ribosomal protein S1 homologue</fullName>
    </submittedName>
</protein>
<dbReference type="PANTHER" id="PTHR10724:SF7">
    <property type="entry name" value="SMALL RIBOSOMAL SUBUNIT PROTEIN BS1C"/>
    <property type="match status" value="1"/>
</dbReference>
<evidence type="ECO:0000256" key="2">
    <source>
        <dbReference type="ARBA" id="ARBA00022980"/>
    </source>
</evidence>
<dbReference type="Proteomes" id="UP000485058">
    <property type="component" value="Unassembled WGS sequence"/>
</dbReference>
<comment type="similarity">
    <text evidence="1">Belongs to the bacterial ribosomal protein bS1 family.</text>
</comment>
<comment type="caution">
    <text evidence="5">The sequence shown here is derived from an EMBL/GenBank/DDBJ whole genome shotgun (WGS) entry which is preliminary data.</text>
</comment>
<feature type="domain" description="S1 motif" evidence="4">
    <location>
        <begin position="194"/>
        <end position="262"/>
    </location>
</feature>
<reference evidence="5 6" key="1">
    <citation type="submission" date="2020-02" db="EMBL/GenBank/DDBJ databases">
        <title>Draft genome sequence of Haematococcus lacustris strain NIES-144.</title>
        <authorList>
            <person name="Morimoto D."/>
            <person name="Nakagawa S."/>
            <person name="Yoshida T."/>
            <person name="Sawayama S."/>
        </authorList>
    </citation>
    <scope>NUCLEOTIDE SEQUENCE [LARGE SCALE GENOMIC DNA]</scope>
    <source>
        <strain evidence="5 6">NIES-144</strain>
    </source>
</reference>
<dbReference type="GO" id="GO:1990904">
    <property type="term" value="C:ribonucleoprotein complex"/>
    <property type="evidence" value="ECO:0007669"/>
    <property type="project" value="UniProtKB-KW"/>
</dbReference>